<geneLocation type="plasmid" evidence="1 2">
    <name>lpG27</name>
</geneLocation>
<dbReference type="PROSITE" id="PS51257">
    <property type="entry name" value="PROKAR_LIPOPROTEIN"/>
    <property type="match status" value="1"/>
</dbReference>
<organism evidence="1 2">
    <name type="scientific">Borrelia hermsii HS1</name>
    <dbReference type="NCBI Taxonomy" id="1867252"/>
    <lineage>
        <taxon>Bacteria</taxon>
        <taxon>Pseudomonadati</taxon>
        <taxon>Spirochaetota</taxon>
        <taxon>Spirochaetia</taxon>
        <taxon>Spirochaetales</taxon>
        <taxon>Borreliaceae</taxon>
        <taxon>Borrelia</taxon>
    </lineage>
</organism>
<evidence type="ECO:0000313" key="1">
    <source>
        <dbReference type="EMBL" id="ANA43996.1"/>
    </source>
</evidence>
<proteinExistence type="predicted"/>
<protein>
    <submittedName>
        <fullName evidence="1">ORF-D-type plasmid protein</fullName>
    </submittedName>
</protein>
<dbReference type="InterPro" id="IPR004248">
    <property type="entry name" value="Borrelia_plasmid_OrfD"/>
</dbReference>
<reference evidence="1 2" key="1">
    <citation type="journal article" date="2016" name="Genome Announc.">
        <title>Chromosome and Plasmids of the Tick-Borne Relapsing Fever Agent Borrelia hermsii.</title>
        <authorList>
            <person name="Barbour A.G."/>
        </authorList>
    </citation>
    <scope>NUCLEOTIDE SEQUENCE [LARGE SCALE GENOMIC DNA]</scope>
    <source>
        <strain evidence="1 2">HS1</strain>
    </source>
</reference>
<name>A0ABM6ARW1_BORHE</name>
<sequence length="130" mass="14884">MKARFLVNINYLKALFFVFLVFSCKGIASLPSEPVLTGKDDPVSLAFDEAALFEYALSLNAWLVDAKSYVNAYYQQDKFPLFENFDPTFKGGIGEVGVRARMDYYKRYIASVKPIAFDVYRKYTQVSLQE</sequence>
<accession>A0ABM6ARW1</accession>
<gene>
    <name evidence="1" type="ORF">AXX13_G08</name>
</gene>
<dbReference type="RefSeq" id="WP_025407197.1">
    <property type="nucleotide sequence ID" value="NZ_CP015334.1"/>
</dbReference>
<evidence type="ECO:0000313" key="2">
    <source>
        <dbReference type="Proteomes" id="UP000078430"/>
    </source>
</evidence>
<dbReference type="EMBL" id="CP015334">
    <property type="protein sequence ID" value="ANA43996.1"/>
    <property type="molecule type" value="Genomic_DNA"/>
</dbReference>
<dbReference type="Proteomes" id="UP000078430">
    <property type="component" value="Plasmid lpG27"/>
</dbReference>
<keyword evidence="1" id="KW-0614">Plasmid</keyword>
<keyword evidence="2" id="KW-1185">Reference proteome</keyword>
<dbReference type="Pfam" id="PF02999">
    <property type="entry name" value="Borrelia_orfD"/>
    <property type="match status" value="1"/>
</dbReference>